<feature type="compositionally biased region" description="Polar residues" evidence="2">
    <location>
        <begin position="90"/>
        <end position="100"/>
    </location>
</feature>
<dbReference type="AlphaFoldDB" id="A0A498NE57"/>
<dbReference type="Proteomes" id="UP000290572">
    <property type="component" value="Unassembled WGS sequence"/>
</dbReference>
<accession>A0A498NE57</accession>
<feature type="region of interest" description="Disordered" evidence="2">
    <location>
        <begin position="86"/>
        <end position="125"/>
    </location>
</feature>
<keyword evidence="4" id="KW-1185">Reference proteome</keyword>
<feature type="coiled-coil region" evidence="1">
    <location>
        <begin position="15"/>
        <end position="45"/>
    </location>
</feature>
<evidence type="ECO:0000313" key="3">
    <source>
        <dbReference type="EMBL" id="RXN28057.1"/>
    </source>
</evidence>
<reference evidence="3 4" key="1">
    <citation type="submission" date="2018-03" db="EMBL/GenBank/DDBJ databases">
        <title>Draft genome sequence of Rohu Carp (Labeo rohita).</title>
        <authorList>
            <person name="Das P."/>
            <person name="Kushwaha B."/>
            <person name="Joshi C.G."/>
            <person name="Kumar D."/>
            <person name="Nagpure N.S."/>
            <person name="Sahoo L."/>
            <person name="Das S.P."/>
            <person name="Bit A."/>
            <person name="Patnaik S."/>
            <person name="Meher P.K."/>
            <person name="Jayasankar P."/>
            <person name="Koringa P.G."/>
            <person name="Patel N.V."/>
            <person name="Hinsu A.T."/>
            <person name="Kumar R."/>
            <person name="Pandey M."/>
            <person name="Agarwal S."/>
            <person name="Srivastava S."/>
            <person name="Singh M."/>
            <person name="Iquebal M.A."/>
            <person name="Jaiswal S."/>
            <person name="Angadi U.B."/>
            <person name="Kumar N."/>
            <person name="Raza M."/>
            <person name="Shah T.M."/>
            <person name="Rai A."/>
            <person name="Jena J.K."/>
        </authorList>
    </citation>
    <scope>NUCLEOTIDE SEQUENCE [LARGE SCALE GENOMIC DNA]</scope>
    <source>
        <strain evidence="3">DASCIFA01</strain>
        <tissue evidence="3">Testis</tissue>
    </source>
</reference>
<organism evidence="3 4">
    <name type="scientific">Labeo rohita</name>
    <name type="common">Indian major carp</name>
    <name type="synonym">Cyprinus rohita</name>
    <dbReference type="NCBI Taxonomy" id="84645"/>
    <lineage>
        <taxon>Eukaryota</taxon>
        <taxon>Metazoa</taxon>
        <taxon>Chordata</taxon>
        <taxon>Craniata</taxon>
        <taxon>Vertebrata</taxon>
        <taxon>Euteleostomi</taxon>
        <taxon>Actinopterygii</taxon>
        <taxon>Neopterygii</taxon>
        <taxon>Teleostei</taxon>
        <taxon>Ostariophysi</taxon>
        <taxon>Cypriniformes</taxon>
        <taxon>Cyprinidae</taxon>
        <taxon>Labeoninae</taxon>
        <taxon>Labeonini</taxon>
        <taxon>Labeo</taxon>
    </lineage>
</organism>
<evidence type="ECO:0000256" key="1">
    <source>
        <dbReference type="SAM" id="Coils"/>
    </source>
</evidence>
<comment type="caution">
    <text evidence="3">The sequence shown here is derived from an EMBL/GenBank/DDBJ whole genome shotgun (WGS) entry which is preliminary data.</text>
</comment>
<dbReference type="EMBL" id="QBIY01011906">
    <property type="protein sequence ID" value="RXN28057.1"/>
    <property type="molecule type" value="Genomic_DNA"/>
</dbReference>
<name>A0A498NE57_LABRO</name>
<gene>
    <name evidence="3" type="ORF">ROHU_019562</name>
</gene>
<proteinExistence type="predicted"/>
<sequence>METPQNSSNISFQDNKEIQDLLKQLKDAKTELQLTKDETEQVKKDVNKCTAESKQALLKSLLEEESILLEQERNLKLRREQLRKALADASANTEEVSQGENPVKPGSSIQSKSTEKPVRKRGMRK</sequence>
<evidence type="ECO:0000256" key="2">
    <source>
        <dbReference type="SAM" id="MobiDB-lite"/>
    </source>
</evidence>
<protein>
    <submittedName>
        <fullName evidence="3">GRIP and coiled-coil domain-containing 2-like protein</fullName>
    </submittedName>
</protein>
<keyword evidence="1" id="KW-0175">Coiled coil</keyword>
<evidence type="ECO:0000313" key="4">
    <source>
        <dbReference type="Proteomes" id="UP000290572"/>
    </source>
</evidence>